<evidence type="ECO:0000313" key="2">
    <source>
        <dbReference type="Proteomes" id="UP000318413"/>
    </source>
</evidence>
<keyword evidence="2" id="KW-1185">Reference proteome</keyword>
<accession>A0A502CNG5</accession>
<proteinExistence type="predicted"/>
<dbReference type="Proteomes" id="UP000318413">
    <property type="component" value="Unassembled WGS sequence"/>
</dbReference>
<reference evidence="1 2" key="1">
    <citation type="journal article" date="2019" name="Environ. Microbiol.">
        <title>Species interactions and distinct microbial communities in high Arctic permafrost affected cryosols are associated with the CH4 and CO2 gas fluxes.</title>
        <authorList>
            <person name="Altshuler I."/>
            <person name="Hamel J."/>
            <person name="Turney S."/>
            <person name="Magnuson E."/>
            <person name="Levesque R."/>
            <person name="Greer C."/>
            <person name="Whyte L.G."/>
        </authorList>
    </citation>
    <scope>NUCLEOTIDE SEQUENCE [LARGE SCALE GENOMIC DNA]</scope>
    <source>
        <strain evidence="1 2">S5.1</strain>
    </source>
</reference>
<dbReference type="RefSeq" id="WP_140867508.1">
    <property type="nucleotide sequence ID" value="NZ_RCZK01000002.1"/>
</dbReference>
<organism evidence="1 2">
    <name type="scientific">Sphingomonas oligophenolica</name>
    <dbReference type="NCBI Taxonomy" id="301154"/>
    <lineage>
        <taxon>Bacteria</taxon>
        <taxon>Pseudomonadati</taxon>
        <taxon>Pseudomonadota</taxon>
        <taxon>Alphaproteobacteria</taxon>
        <taxon>Sphingomonadales</taxon>
        <taxon>Sphingomonadaceae</taxon>
        <taxon>Sphingomonas</taxon>
    </lineage>
</organism>
<dbReference type="EMBL" id="RCZK01000002">
    <property type="protein sequence ID" value="TPG14302.1"/>
    <property type="molecule type" value="Genomic_DNA"/>
</dbReference>
<comment type="caution">
    <text evidence="1">The sequence shown here is derived from an EMBL/GenBank/DDBJ whole genome shotgun (WGS) entry which is preliminary data.</text>
</comment>
<protein>
    <submittedName>
        <fullName evidence="1">Uncharacterized protein</fullName>
    </submittedName>
</protein>
<name>A0A502CNG5_9SPHN</name>
<dbReference type="OrthoDB" id="9945637at2"/>
<evidence type="ECO:0000313" key="1">
    <source>
        <dbReference type="EMBL" id="TPG14302.1"/>
    </source>
</evidence>
<gene>
    <name evidence="1" type="ORF">EAH84_03015</name>
</gene>
<sequence>MTSLEDLLPEPSPSDLLKRLRSILAYAAEGGALGREHAVIYLDLRQRLLDSDIGKLLPGFLYQCVTVFRFKEFIALYDPDTELRIAFIDRMIARCIAIHPPESAPKPSGDDQEPWTF</sequence>
<dbReference type="AlphaFoldDB" id="A0A502CNG5"/>